<accession>A0A1H7JGS5</accession>
<dbReference type="EMBL" id="FNZR01000002">
    <property type="protein sequence ID" value="SEK73831.1"/>
    <property type="molecule type" value="Genomic_DNA"/>
</dbReference>
<feature type="domain" description="Pyrrolo-quinoline quinone repeat" evidence="2">
    <location>
        <begin position="1"/>
        <end position="183"/>
    </location>
</feature>
<dbReference type="Pfam" id="PF01011">
    <property type="entry name" value="PQQ"/>
    <property type="match status" value="1"/>
</dbReference>
<evidence type="ECO:0000313" key="3">
    <source>
        <dbReference type="EMBL" id="SEK73831.1"/>
    </source>
</evidence>
<dbReference type="Proteomes" id="UP000198916">
    <property type="component" value="Unassembled WGS sequence"/>
</dbReference>
<gene>
    <name evidence="3" type="ORF">SAMN05421740_102556</name>
</gene>
<name>A0A1H7JGS5_9SPHI</name>
<reference evidence="4" key="1">
    <citation type="submission" date="2016-10" db="EMBL/GenBank/DDBJ databases">
        <authorList>
            <person name="Varghese N."/>
            <person name="Submissions S."/>
        </authorList>
    </citation>
    <scope>NUCLEOTIDE SEQUENCE [LARGE SCALE GENOMIC DNA]</scope>
    <source>
        <strain evidence="4">Jip14</strain>
    </source>
</reference>
<evidence type="ECO:0000256" key="1">
    <source>
        <dbReference type="SAM" id="MobiDB-lite"/>
    </source>
</evidence>
<dbReference type="InterPro" id="IPR011047">
    <property type="entry name" value="Quinoprotein_ADH-like_sf"/>
</dbReference>
<organism evidence="3 4">
    <name type="scientific">Parapedobacter koreensis</name>
    <dbReference type="NCBI Taxonomy" id="332977"/>
    <lineage>
        <taxon>Bacteria</taxon>
        <taxon>Pseudomonadati</taxon>
        <taxon>Bacteroidota</taxon>
        <taxon>Sphingobacteriia</taxon>
        <taxon>Sphingobacteriales</taxon>
        <taxon>Sphingobacteriaceae</taxon>
        <taxon>Parapedobacter</taxon>
    </lineage>
</organism>
<dbReference type="InterPro" id="IPR002372">
    <property type="entry name" value="PQQ_rpt_dom"/>
</dbReference>
<protein>
    <submittedName>
        <fullName evidence="3">Quinoprotein glucose dehydrogenase</fullName>
    </submittedName>
</protein>
<dbReference type="InterPro" id="IPR018391">
    <property type="entry name" value="PQQ_b-propeller_rpt"/>
</dbReference>
<dbReference type="STRING" id="332977.SAMN05421740_102556"/>
<sequence>MVGGILYGVSPNQNLFALDARTGEERWVFKAPDPAARGSIRGLAYWEDNAAREKRLFYATGPKLYAVDALTGTAIPSFGKGGYIDLRADMDGPYQNSWMAGNAAPIIYKDLLITGMRVSEGADAAPGHIRAFDVHTGKRRWIFHTIPHPGEKGYETWRDKDAWKQVGGANNWAGMPLMKNGGSYMFPLDQPHPTSTANAVNTKTSSPTAYLP</sequence>
<feature type="region of interest" description="Disordered" evidence="1">
    <location>
        <begin position="188"/>
        <end position="212"/>
    </location>
</feature>
<keyword evidence="4" id="KW-1185">Reference proteome</keyword>
<evidence type="ECO:0000313" key="4">
    <source>
        <dbReference type="Proteomes" id="UP000198916"/>
    </source>
</evidence>
<dbReference type="SUPFAM" id="SSF50998">
    <property type="entry name" value="Quinoprotein alcohol dehydrogenase-like"/>
    <property type="match status" value="1"/>
</dbReference>
<dbReference type="Gene3D" id="2.140.10.10">
    <property type="entry name" value="Quinoprotein alcohol dehydrogenase-like superfamily"/>
    <property type="match status" value="1"/>
</dbReference>
<dbReference type="AlphaFoldDB" id="A0A1H7JGS5"/>
<proteinExistence type="predicted"/>
<feature type="compositionally biased region" description="Polar residues" evidence="1">
    <location>
        <begin position="192"/>
        <end position="212"/>
    </location>
</feature>
<dbReference type="SMART" id="SM00564">
    <property type="entry name" value="PQQ"/>
    <property type="match status" value="3"/>
</dbReference>
<evidence type="ECO:0000259" key="2">
    <source>
        <dbReference type="Pfam" id="PF01011"/>
    </source>
</evidence>